<organism evidence="1">
    <name type="scientific">hydrothermal vent metagenome</name>
    <dbReference type="NCBI Taxonomy" id="652676"/>
    <lineage>
        <taxon>unclassified sequences</taxon>
        <taxon>metagenomes</taxon>
        <taxon>ecological metagenomes</taxon>
    </lineage>
</organism>
<gene>
    <name evidence="1" type="ORF">MNBD_GAMMA22-1023</name>
</gene>
<dbReference type="AlphaFoldDB" id="A0A3B1AEB0"/>
<name>A0A3B1AEB0_9ZZZZ</name>
<dbReference type="EMBL" id="UOFS01000029">
    <property type="protein sequence ID" value="VAW96629.1"/>
    <property type="molecule type" value="Genomic_DNA"/>
</dbReference>
<evidence type="ECO:0000313" key="1">
    <source>
        <dbReference type="EMBL" id="VAW96629.1"/>
    </source>
</evidence>
<reference evidence="1" key="1">
    <citation type="submission" date="2018-06" db="EMBL/GenBank/DDBJ databases">
        <authorList>
            <person name="Zhirakovskaya E."/>
        </authorList>
    </citation>
    <scope>NUCLEOTIDE SEQUENCE</scope>
</reference>
<sequence length="44" mass="4726">MSTKSKFRNIVLSFVALTLAAAITYYADSPTNQSVATISDSTKL</sequence>
<proteinExistence type="predicted"/>
<protein>
    <submittedName>
        <fullName evidence="1">Uncharacterized protein</fullName>
    </submittedName>
</protein>
<accession>A0A3B1AEB0</accession>